<proteinExistence type="predicted"/>
<protein>
    <recommendedName>
        <fullName evidence="4">MFS transporter</fullName>
    </recommendedName>
</protein>
<sequence length="60" mass="6252">MAAAISRDGAAIAAFFFPVTMAELGTNTTLVLAVIFPIIGLIASVLWAPETKGKDIDIFA</sequence>
<gene>
    <name evidence="2" type="ORF">EW640_06055</name>
</gene>
<accession>A0A6G8KW98</accession>
<dbReference type="RefSeq" id="WP_165883342.1">
    <property type="nucleotide sequence ID" value="NZ_CP035810.1"/>
</dbReference>
<dbReference type="KEGG" id="blut:EW640_06055"/>
<evidence type="ECO:0000313" key="3">
    <source>
        <dbReference type="Proteomes" id="UP000501518"/>
    </source>
</evidence>
<dbReference type="EMBL" id="CP035810">
    <property type="protein sequence ID" value="QIN28891.1"/>
    <property type="molecule type" value="Genomic_DNA"/>
</dbReference>
<dbReference type="SUPFAM" id="SSF103473">
    <property type="entry name" value="MFS general substrate transporter"/>
    <property type="match status" value="1"/>
</dbReference>
<name>A0A6G8KW98_9MICO</name>
<evidence type="ECO:0000256" key="1">
    <source>
        <dbReference type="SAM" id="Phobius"/>
    </source>
</evidence>
<organism evidence="2 3">
    <name type="scientific">Brevibacterium luteolum</name>
    <dbReference type="NCBI Taxonomy" id="199591"/>
    <lineage>
        <taxon>Bacteria</taxon>
        <taxon>Bacillati</taxon>
        <taxon>Actinomycetota</taxon>
        <taxon>Actinomycetes</taxon>
        <taxon>Micrococcales</taxon>
        <taxon>Brevibacteriaceae</taxon>
        <taxon>Brevibacterium</taxon>
    </lineage>
</organism>
<dbReference type="Proteomes" id="UP000501518">
    <property type="component" value="Chromosome"/>
</dbReference>
<dbReference type="InterPro" id="IPR036259">
    <property type="entry name" value="MFS_trans_sf"/>
</dbReference>
<keyword evidence="1" id="KW-1133">Transmembrane helix</keyword>
<dbReference type="AlphaFoldDB" id="A0A6G8KW98"/>
<keyword evidence="1" id="KW-0812">Transmembrane</keyword>
<reference evidence="2 3" key="1">
    <citation type="submission" date="2019-02" db="EMBL/GenBank/DDBJ databases">
        <title>Complete Genome Sequence and Methylome Analysis of Brevibacterium luteolum NEB1784.</title>
        <authorList>
            <person name="Fomenkov A."/>
            <person name="Roberts R.J."/>
        </authorList>
    </citation>
    <scope>NUCLEOTIDE SEQUENCE [LARGE SCALE GENOMIC DNA]</scope>
    <source>
        <strain evidence="2 3">NEB1784</strain>
    </source>
</reference>
<feature type="transmembrane region" description="Helical" evidence="1">
    <location>
        <begin position="32"/>
        <end position="49"/>
    </location>
</feature>
<dbReference type="Gene3D" id="1.20.1250.20">
    <property type="entry name" value="MFS general substrate transporter like domains"/>
    <property type="match status" value="1"/>
</dbReference>
<evidence type="ECO:0008006" key="4">
    <source>
        <dbReference type="Google" id="ProtNLM"/>
    </source>
</evidence>
<keyword evidence="1" id="KW-0472">Membrane</keyword>
<evidence type="ECO:0000313" key="2">
    <source>
        <dbReference type="EMBL" id="QIN28891.1"/>
    </source>
</evidence>